<dbReference type="InterPro" id="IPR013378">
    <property type="entry name" value="InlB-like_B-rpt"/>
</dbReference>
<comment type="caution">
    <text evidence="5">The sequence shown here is derived from an EMBL/GenBank/DDBJ whole genome shotgun (WGS) entry which is preliminary data.</text>
</comment>
<proteinExistence type="predicted"/>
<dbReference type="Gene3D" id="2.60.120.200">
    <property type="match status" value="1"/>
</dbReference>
<keyword evidence="2" id="KW-0732">Signal</keyword>
<feature type="domain" description="Bacterial repeat" evidence="4">
    <location>
        <begin position="357"/>
        <end position="429"/>
    </location>
</feature>
<accession>A0ABP9RTS6</accession>
<dbReference type="SUPFAM" id="SSF49899">
    <property type="entry name" value="Concanavalin A-like lectins/glucanases"/>
    <property type="match status" value="1"/>
</dbReference>
<dbReference type="Gene3D" id="2.60.40.10">
    <property type="entry name" value="Immunoglobulins"/>
    <property type="match status" value="2"/>
</dbReference>
<feature type="domain" description="Bacterial repeat" evidence="4">
    <location>
        <begin position="513"/>
        <end position="586"/>
    </location>
</feature>
<evidence type="ECO:0000256" key="1">
    <source>
        <dbReference type="ARBA" id="ARBA00004196"/>
    </source>
</evidence>
<feature type="chain" id="PRO_5045320377" description="Listeria/Bacterioides repeat-containing protein" evidence="2">
    <location>
        <begin position="35"/>
        <end position="1216"/>
    </location>
</feature>
<sequence length="1216" mass="125165">MRILKNPRLVVLAVAAALIASLSLVSTSVTPATAGDTGTPALATTTTAITAGTTVTFSYSTPPDQLSTSNWIGWYQQGQAPGSVGSTIWKYTQTNTTSYPPAGSAPVATGTVTFSTSGLSGTYNVYLLYNDGYTVIGSPITMQVLPAPDVLNVDFADGTPTDHAQNLAATALGTPTIANDPALGKRVATFNGANSAYQYDFSGQYGKLTNGLSVECQFRWNGASIPTGTSGWPSICSAEQSGGVGLMLYDGQLSGNLDVGGYKYTYAPIVPGQWYDAFVTWDKSNIRLYVNGQLIQTTAAAGSLTLPASVSQRWTLGADVNASGGIEQPAPISLGASRVWDTALSAAQIVGLSTQPVTVTTSGKGTAAASSSIASPGQTVTLNAQPATGYHLVGWQVTAPADGSVTVAADGTFTMGTTPVSVWAQFAPNTYTVRYDGNGGTGQLADSTLTFDQDATLRPDAFSRDGYRFAGWATTPNGAPVYGDGAQVSNLTATDGGTVTLYAAWLPTGAHLLRVGQAEHGTVASADLWWATTGTPVTLTATPDAGYHFTGWQVTDPSDGSVTVAPDGTFTMPDRDVALTATFAANTYTVRYDGNGADDGTMAGTPFTYDQAQALAPNAFARDGYALAGWSATPTGPAAYTDQQTVDNLTAVDGGAVTVYAVWQRLQVAAGSWASLPGGFVTDTFHLPAVTVTGAVSQPLLGLWNGARPTTFTKVSGDGWLTVAADGTVTGTAPGTVPQHDGEITVSATNGATTSRILVEVPVEALHASPQFTSASWNAWSDGAQVTDAVGKNLAVIAARGIDVVGFQDGGYAMARDVAAALGWQVHGNGDLGIVSAHQFTSTKTVFPTGSVPAAAVTINVGGNPVRIWDVHLDESDYGPYNACFDGVTDQVALIADEKATTRYAQAQAVAQAVKADIRGKTPVVMLGDLASPSSADWITAVAASHCGVRTVNWPVPDVFTQAGLLDSFRKANPHPATDPGDTWSPVVTTNGNGKPEPHDRVDYVDYTTSGGLKLVESDTLSVGWPSATNVAGNSWASDHAAVVTTFRANGKNTGAAAQPAPTVKVAHDTVAYQVNKGPANDAAFLKRAGASATPGNSTLAVDLGDVDFVTPGWYTALVTATRKGATSDPVAVTVRVAPVPGLTLGSATATFHAGDTIDKATVLTRLEPVLDVNGAVDVNLSKMKKSVPGSYPVTVTATDAWGFTVTQSAKVLVTT</sequence>
<dbReference type="Gene3D" id="2.60.40.4270">
    <property type="entry name" value="Listeria-Bacteroides repeat domain"/>
    <property type="match status" value="2"/>
</dbReference>
<dbReference type="InterPro" id="IPR044056">
    <property type="entry name" value="InlI_Ig-like"/>
</dbReference>
<keyword evidence="6" id="KW-1185">Reference proteome</keyword>
<dbReference type="Pfam" id="PF13385">
    <property type="entry name" value="Laminin_G_3"/>
    <property type="match status" value="1"/>
</dbReference>
<evidence type="ECO:0000313" key="5">
    <source>
        <dbReference type="EMBL" id="GAA5185882.1"/>
    </source>
</evidence>
<dbReference type="EMBL" id="BAABJQ010000007">
    <property type="protein sequence ID" value="GAA5185882.1"/>
    <property type="molecule type" value="Genomic_DNA"/>
</dbReference>
<dbReference type="InterPro" id="IPR044060">
    <property type="entry name" value="Bacterial_rp_domain"/>
</dbReference>
<name>A0ABP9RTS6_9ACTN</name>
<dbReference type="PANTHER" id="PTHR41349:SF1">
    <property type="entry name" value="PROTEIN CBG08683"/>
    <property type="match status" value="1"/>
</dbReference>
<evidence type="ECO:0008006" key="7">
    <source>
        <dbReference type="Google" id="ProtNLM"/>
    </source>
</evidence>
<comment type="subcellular location">
    <subcellularLocation>
        <location evidence="1">Cell envelope</location>
    </subcellularLocation>
</comment>
<gene>
    <name evidence="5" type="ORF">GCM10023322_30940</name>
</gene>
<dbReference type="Proteomes" id="UP001501570">
    <property type="component" value="Unassembled WGS sequence"/>
</dbReference>
<dbReference type="Pfam" id="PF18981">
    <property type="entry name" value="InlK_D3"/>
    <property type="match status" value="1"/>
</dbReference>
<organism evidence="5 6">
    <name type="scientific">Rugosimonospora acidiphila</name>
    <dbReference type="NCBI Taxonomy" id="556531"/>
    <lineage>
        <taxon>Bacteria</taxon>
        <taxon>Bacillati</taxon>
        <taxon>Actinomycetota</taxon>
        <taxon>Actinomycetes</taxon>
        <taxon>Micromonosporales</taxon>
        <taxon>Micromonosporaceae</taxon>
        <taxon>Rugosimonospora</taxon>
    </lineage>
</organism>
<dbReference type="Gene3D" id="3.60.10.10">
    <property type="entry name" value="Endonuclease/exonuclease/phosphatase"/>
    <property type="match status" value="1"/>
</dbReference>
<evidence type="ECO:0000313" key="6">
    <source>
        <dbReference type="Proteomes" id="UP001501570"/>
    </source>
</evidence>
<dbReference type="SUPFAM" id="SSF56219">
    <property type="entry name" value="DNase I-like"/>
    <property type="match status" value="1"/>
</dbReference>
<dbReference type="Pfam" id="PF18998">
    <property type="entry name" value="Flg_new_2"/>
    <property type="match status" value="2"/>
</dbReference>
<feature type="domain" description="Internalin I Ig-like" evidence="3">
    <location>
        <begin position="1067"/>
        <end position="1137"/>
    </location>
</feature>
<evidence type="ECO:0000259" key="4">
    <source>
        <dbReference type="Pfam" id="PF18998"/>
    </source>
</evidence>
<feature type="signal peptide" evidence="2">
    <location>
        <begin position="1"/>
        <end position="34"/>
    </location>
</feature>
<evidence type="ECO:0000256" key="2">
    <source>
        <dbReference type="SAM" id="SignalP"/>
    </source>
</evidence>
<dbReference type="RefSeq" id="WP_345630149.1">
    <property type="nucleotide sequence ID" value="NZ_BAABJQ010000007.1"/>
</dbReference>
<evidence type="ECO:0000259" key="3">
    <source>
        <dbReference type="Pfam" id="PF18981"/>
    </source>
</evidence>
<dbReference type="InterPro" id="IPR042229">
    <property type="entry name" value="Listeria/Bacterioides_rpt_sf"/>
</dbReference>
<dbReference type="InterPro" id="IPR013320">
    <property type="entry name" value="ConA-like_dom_sf"/>
</dbReference>
<dbReference type="PANTHER" id="PTHR41349">
    <property type="match status" value="1"/>
</dbReference>
<dbReference type="InterPro" id="IPR036691">
    <property type="entry name" value="Endo/exonu/phosph_ase_sf"/>
</dbReference>
<reference evidence="6" key="1">
    <citation type="journal article" date="2019" name="Int. J. Syst. Evol. Microbiol.">
        <title>The Global Catalogue of Microorganisms (GCM) 10K type strain sequencing project: providing services to taxonomists for standard genome sequencing and annotation.</title>
        <authorList>
            <consortium name="The Broad Institute Genomics Platform"/>
            <consortium name="The Broad Institute Genome Sequencing Center for Infectious Disease"/>
            <person name="Wu L."/>
            <person name="Ma J."/>
        </authorList>
    </citation>
    <scope>NUCLEOTIDE SEQUENCE [LARGE SCALE GENOMIC DNA]</scope>
    <source>
        <strain evidence="6">JCM 18304</strain>
    </source>
</reference>
<protein>
    <recommendedName>
        <fullName evidence="7">Listeria/Bacterioides repeat-containing protein</fullName>
    </recommendedName>
</protein>
<dbReference type="InterPro" id="IPR013783">
    <property type="entry name" value="Ig-like_fold"/>
</dbReference>
<dbReference type="Pfam" id="PF09479">
    <property type="entry name" value="Flg_new"/>
    <property type="match status" value="2"/>
</dbReference>